<proteinExistence type="predicted"/>
<feature type="region of interest" description="Disordered" evidence="1">
    <location>
        <begin position="1"/>
        <end position="20"/>
    </location>
</feature>
<dbReference type="AlphaFoldDB" id="A0A936TGE5"/>
<evidence type="ECO:0000313" key="4">
    <source>
        <dbReference type="Proteomes" id="UP000727993"/>
    </source>
</evidence>
<dbReference type="Proteomes" id="UP000727993">
    <property type="component" value="Unassembled WGS sequence"/>
</dbReference>
<protein>
    <submittedName>
        <fullName evidence="3">Uncharacterized protein</fullName>
    </submittedName>
</protein>
<comment type="caution">
    <text evidence="3">The sequence shown here is derived from an EMBL/GenBank/DDBJ whole genome shotgun (WGS) entry which is preliminary data.</text>
</comment>
<dbReference type="EMBL" id="JADJZA010000011">
    <property type="protein sequence ID" value="MBK9299022.1"/>
    <property type="molecule type" value="Genomic_DNA"/>
</dbReference>
<organism evidence="3 4">
    <name type="scientific">Candidatus Neomicrothrix subdominans</name>
    <dbReference type="NCBI Taxonomy" id="2954438"/>
    <lineage>
        <taxon>Bacteria</taxon>
        <taxon>Bacillati</taxon>
        <taxon>Actinomycetota</taxon>
        <taxon>Acidimicrobiia</taxon>
        <taxon>Acidimicrobiales</taxon>
        <taxon>Microthrixaceae</taxon>
        <taxon>Candidatus Neomicrothrix</taxon>
    </lineage>
</organism>
<keyword evidence="2" id="KW-0812">Transmembrane</keyword>
<feature type="transmembrane region" description="Helical" evidence="2">
    <location>
        <begin position="30"/>
        <end position="53"/>
    </location>
</feature>
<feature type="compositionally biased region" description="Acidic residues" evidence="1">
    <location>
        <begin position="7"/>
        <end position="16"/>
    </location>
</feature>
<keyword evidence="2" id="KW-0472">Membrane</keyword>
<evidence type="ECO:0000256" key="2">
    <source>
        <dbReference type="SAM" id="Phobius"/>
    </source>
</evidence>
<gene>
    <name evidence="3" type="ORF">IPN02_19790</name>
</gene>
<reference evidence="3 4" key="1">
    <citation type="submission" date="2020-10" db="EMBL/GenBank/DDBJ databases">
        <title>Connecting structure to function with the recovery of over 1000 high-quality activated sludge metagenome-assembled genomes encoding full-length rRNA genes using long-read sequencing.</title>
        <authorList>
            <person name="Singleton C.M."/>
            <person name="Petriglieri F."/>
            <person name="Kristensen J.M."/>
            <person name="Kirkegaard R.H."/>
            <person name="Michaelsen T.Y."/>
            <person name="Andersen M.H."/>
            <person name="Karst S.M."/>
            <person name="Dueholm M.S."/>
            <person name="Nielsen P.H."/>
            <person name="Albertsen M."/>
        </authorList>
    </citation>
    <scope>NUCLEOTIDE SEQUENCE [LARGE SCALE GENOMIC DNA]</scope>
    <source>
        <strain evidence="3">Lyne_18-Q3-R50-59_MAXAC.006</strain>
    </source>
</reference>
<evidence type="ECO:0000256" key="1">
    <source>
        <dbReference type="SAM" id="MobiDB-lite"/>
    </source>
</evidence>
<name>A0A936TGE5_9ACTN</name>
<accession>A0A936TGE5</accession>
<sequence>MTPPETDPNDPADESPDAPLAGGALVRRRIGMALATLGVLAIVLMWVAAFNGWGSTDSVDQLSDTQWTKQANAVCTKWRDEFDTLPAASDAKTPQDRAASVEDSIDILTDMTDELAALEPPPDPTEASLVTAWLGDWDRHIEDRQRFVDVLESGRKDSQFTESLRDKKQVSRYIDRFARVNNMEECGTPGDI</sequence>
<keyword evidence="2" id="KW-1133">Transmembrane helix</keyword>
<evidence type="ECO:0000313" key="3">
    <source>
        <dbReference type="EMBL" id="MBK9299022.1"/>
    </source>
</evidence>